<dbReference type="InterPro" id="IPR014030">
    <property type="entry name" value="Ketoacyl_synth_N"/>
</dbReference>
<keyword evidence="1" id="KW-0808">Transferase</keyword>
<dbReference type="Pfam" id="PF08541">
    <property type="entry name" value="ACP_syn_III_C"/>
    <property type="match status" value="1"/>
</dbReference>
<dbReference type="RefSeq" id="WP_246904027.1">
    <property type="nucleotide sequence ID" value="NZ_JALJRB010000005.1"/>
</dbReference>
<feature type="domain" description="Beta-ketoacyl synthase-like N-terminal" evidence="3">
    <location>
        <begin position="119"/>
        <end position="204"/>
    </location>
</feature>
<evidence type="ECO:0000259" key="3">
    <source>
        <dbReference type="Pfam" id="PF00109"/>
    </source>
</evidence>
<dbReference type="PANTHER" id="PTHR34069">
    <property type="entry name" value="3-OXOACYL-[ACYL-CARRIER-PROTEIN] SYNTHASE 3"/>
    <property type="match status" value="1"/>
</dbReference>
<feature type="domain" description="Beta-ketoacyl-[acyl-carrier-protein] synthase III C-terminal" evidence="4">
    <location>
        <begin position="285"/>
        <end position="362"/>
    </location>
</feature>
<dbReference type="GO" id="GO:0044550">
    <property type="term" value="P:secondary metabolite biosynthetic process"/>
    <property type="evidence" value="ECO:0007669"/>
    <property type="project" value="TreeGrafter"/>
</dbReference>
<dbReference type="GO" id="GO:0016746">
    <property type="term" value="F:acyltransferase activity"/>
    <property type="evidence" value="ECO:0007669"/>
    <property type="project" value="UniProtKB-KW"/>
</dbReference>
<dbReference type="Gene3D" id="3.40.47.10">
    <property type="match status" value="2"/>
</dbReference>
<dbReference type="NCBIfam" id="NF005293">
    <property type="entry name" value="PRK06816.1"/>
    <property type="match status" value="1"/>
</dbReference>
<gene>
    <name evidence="5" type="ORF">MRX98_06320</name>
</gene>
<dbReference type="EMBL" id="JALJRB010000005">
    <property type="protein sequence ID" value="MCJ8500184.1"/>
    <property type="molecule type" value="Genomic_DNA"/>
</dbReference>
<name>A0AA41R1A9_9BACT</name>
<dbReference type="CDD" id="cd00827">
    <property type="entry name" value="init_cond_enzymes"/>
    <property type="match status" value="1"/>
</dbReference>
<keyword evidence="2" id="KW-0012">Acyltransferase</keyword>
<evidence type="ECO:0000256" key="2">
    <source>
        <dbReference type="ARBA" id="ARBA00023315"/>
    </source>
</evidence>
<keyword evidence="6" id="KW-1185">Reference proteome</keyword>
<organism evidence="5 6">
    <name type="scientific">Desulfatitalea alkaliphila</name>
    <dbReference type="NCBI Taxonomy" id="2929485"/>
    <lineage>
        <taxon>Bacteria</taxon>
        <taxon>Pseudomonadati</taxon>
        <taxon>Thermodesulfobacteriota</taxon>
        <taxon>Desulfobacteria</taxon>
        <taxon>Desulfobacterales</taxon>
        <taxon>Desulfosarcinaceae</taxon>
        <taxon>Desulfatitalea</taxon>
    </lineage>
</organism>
<dbReference type="AlphaFoldDB" id="A0AA41R1A9"/>
<reference evidence="5" key="1">
    <citation type="submission" date="2022-04" db="EMBL/GenBank/DDBJ databases">
        <title>Desulfatitalea alkaliphila sp. nov., a novel anaerobic sulfate-reducing bacterium isolated from terrestrial mud volcano, Taman Peninsula, Russia.</title>
        <authorList>
            <person name="Khomyakova M.A."/>
            <person name="Merkel A.Y."/>
            <person name="Slobodkin A.I."/>
        </authorList>
    </citation>
    <scope>NUCLEOTIDE SEQUENCE</scope>
    <source>
        <strain evidence="5">M08but</strain>
    </source>
</reference>
<evidence type="ECO:0000313" key="5">
    <source>
        <dbReference type="EMBL" id="MCJ8500184.1"/>
    </source>
</evidence>
<dbReference type="InterPro" id="IPR013747">
    <property type="entry name" value="ACP_syn_III_C"/>
</dbReference>
<dbReference type="InterPro" id="IPR016039">
    <property type="entry name" value="Thiolase-like"/>
</dbReference>
<accession>A0AA41R1A9</accession>
<evidence type="ECO:0000256" key="1">
    <source>
        <dbReference type="ARBA" id="ARBA00022679"/>
    </source>
</evidence>
<evidence type="ECO:0000259" key="4">
    <source>
        <dbReference type="Pfam" id="PF08541"/>
    </source>
</evidence>
<sequence length="380" mass="42045">MTVYITDIAAFLPNAPVDNEAIEEVLGRINNLPSRTKKIVLRNNQIQQRYYAVDPASGRLTHSNARLTAEAIRGLKPHAGFQPKEIQCLCCGTTSADVLFPGHALMVLGELGMPPCDAVSTAGICLSGITALKYAYLNVAAGLSDNAVATGSELASSFMRAGFFQAMADPANDLEKNPIRAFDADFLRWMLSDGAGAVYLSRQRPADRPALEIEWFEHLSFAGELETCMYGGGVKLEGGGTAGWRNVEAIPADQKPYLFNVRQDIKLLDKHIVETMGRTLTHAAEKHGLTPEDVDWFLPHYSSGYFRPRFYEGMRQVGFEIPYEKWFTNLTTKGNTGSAAIYIILDELYRSGKLRTGQRLLCFIPESARFSHCFMMLKVV</sequence>
<proteinExistence type="predicted"/>
<protein>
    <submittedName>
        <fullName evidence="5">Beta-ketoacyl-ACP synthase III</fullName>
    </submittedName>
</protein>
<evidence type="ECO:0000313" key="6">
    <source>
        <dbReference type="Proteomes" id="UP001165427"/>
    </source>
</evidence>
<comment type="caution">
    <text evidence="5">The sequence shown here is derived from an EMBL/GenBank/DDBJ whole genome shotgun (WGS) entry which is preliminary data.</text>
</comment>
<dbReference type="Proteomes" id="UP001165427">
    <property type="component" value="Unassembled WGS sequence"/>
</dbReference>
<dbReference type="Pfam" id="PF00109">
    <property type="entry name" value="ketoacyl-synt"/>
    <property type="match status" value="1"/>
</dbReference>
<dbReference type="SUPFAM" id="SSF53901">
    <property type="entry name" value="Thiolase-like"/>
    <property type="match status" value="1"/>
</dbReference>
<dbReference type="PANTHER" id="PTHR34069:SF2">
    <property type="entry name" value="BETA-KETOACYL-[ACYL-CARRIER-PROTEIN] SYNTHASE III"/>
    <property type="match status" value="1"/>
</dbReference>